<name>A0A5J4UJX6_9EUKA</name>
<evidence type="ECO:0000256" key="1">
    <source>
        <dbReference type="SAM" id="MobiDB-lite"/>
    </source>
</evidence>
<proteinExistence type="predicted"/>
<reference evidence="2 3" key="1">
    <citation type="submission" date="2019-03" db="EMBL/GenBank/DDBJ databases">
        <title>Single cell metagenomics reveals metabolic interactions within the superorganism composed of flagellate Streblomastix strix and complex community of Bacteroidetes bacteria on its surface.</title>
        <authorList>
            <person name="Treitli S.C."/>
            <person name="Kolisko M."/>
            <person name="Husnik F."/>
            <person name="Keeling P."/>
            <person name="Hampl V."/>
        </authorList>
    </citation>
    <scope>NUCLEOTIDE SEQUENCE [LARGE SCALE GENOMIC DNA]</scope>
    <source>
        <strain evidence="2">ST1C</strain>
    </source>
</reference>
<protein>
    <submittedName>
        <fullName evidence="2">Uncharacterized protein</fullName>
    </submittedName>
</protein>
<dbReference type="Proteomes" id="UP000324800">
    <property type="component" value="Unassembled WGS sequence"/>
</dbReference>
<accession>A0A5J4UJX6</accession>
<evidence type="ECO:0000313" key="3">
    <source>
        <dbReference type="Proteomes" id="UP000324800"/>
    </source>
</evidence>
<comment type="caution">
    <text evidence="2">The sequence shown here is derived from an EMBL/GenBank/DDBJ whole genome shotgun (WGS) entry which is preliminary data.</text>
</comment>
<organism evidence="2 3">
    <name type="scientific">Streblomastix strix</name>
    <dbReference type="NCBI Taxonomy" id="222440"/>
    <lineage>
        <taxon>Eukaryota</taxon>
        <taxon>Metamonada</taxon>
        <taxon>Preaxostyla</taxon>
        <taxon>Oxymonadida</taxon>
        <taxon>Streblomastigidae</taxon>
        <taxon>Streblomastix</taxon>
    </lineage>
</organism>
<gene>
    <name evidence="2" type="ORF">EZS28_033488</name>
</gene>
<dbReference type="AlphaFoldDB" id="A0A5J4UJX6"/>
<evidence type="ECO:0000313" key="2">
    <source>
        <dbReference type="EMBL" id="KAA6370986.1"/>
    </source>
</evidence>
<sequence>MISIVQMKSILQVTHQQELKQKGSRPNKPRSAFTSDDQDSDERSSTVFASAGPHPQREGTAAAKAENAAAIKQLRSFLDALSGDFAQRQRVPPISFFERLQKTKQVDIPDIK</sequence>
<feature type="region of interest" description="Disordered" evidence="1">
    <location>
        <begin position="15"/>
        <end position="65"/>
    </location>
</feature>
<dbReference type="EMBL" id="SNRW01014879">
    <property type="protein sequence ID" value="KAA6370986.1"/>
    <property type="molecule type" value="Genomic_DNA"/>
</dbReference>